<sequence length="71" mass="8562">MSLLHRPYFWFFSFTILFLLSLDFWRWDQRISLALFQLPSWLFYFVILQGGLVLAVAGISSTLWQKTERDQ</sequence>
<feature type="transmembrane region" description="Helical" evidence="1">
    <location>
        <begin position="7"/>
        <end position="25"/>
    </location>
</feature>
<keyword evidence="1" id="KW-1133">Transmembrane helix</keyword>
<dbReference type="OrthoDB" id="583512at2"/>
<dbReference type="STRING" id="329726.AM1_4938"/>
<organism evidence="2 3">
    <name type="scientific">Acaryochloris marina (strain MBIC 11017)</name>
    <dbReference type="NCBI Taxonomy" id="329726"/>
    <lineage>
        <taxon>Bacteria</taxon>
        <taxon>Bacillati</taxon>
        <taxon>Cyanobacteriota</taxon>
        <taxon>Cyanophyceae</taxon>
        <taxon>Acaryochloridales</taxon>
        <taxon>Acaryochloridaceae</taxon>
        <taxon>Acaryochloris</taxon>
    </lineage>
</organism>
<dbReference type="HOGENOM" id="CLU_2730636_0_0_3"/>
<dbReference type="Proteomes" id="UP000000268">
    <property type="component" value="Chromosome"/>
</dbReference>
<evidence type="ECO:0000313" key="2">
    <source>
        <dbReference type="EMBL" id="ABW29909.1"/>
    </source>
</evidence>
<keyword evidence="1" id="KW-0812">Transmembrane</keyword>
<keyword evidence="3" id="KW-1185">Reference proteome</keyword>
<accession>B0C4M6</accession>
<evidence type="ECO:0000256" key="1">
    <source>
        <dbReference type="SAM" id="Phobius"/>
    </source>
</evidence>
<name>B0C4M6_ACAM1</name>
<gene>
    <name evidence="2" type="ordered locus">AM1_4938</name>
</gene>
<reference evidence="2 3" key="1">
    <citation type="journal article" date="2008" name="Proc. Natl. Acad. Sci. U.S.A.">
        <title>Niche adaptation and genome expansion in the chlorophyll d-producing cyanobacterium Acaryochloris marina.</title>
        <authorList>
            <person name="Swingley W.D."/>
            <person name="Chen M."/>
            <person name="Cheung P.C."/>
            <person name="Conrad A.L."/>
            <person name="Dejesa L.C."/>
            <person name="Hao J."/>
            <person name="Honchak B.M."/>
            <person name="Karbach L.E."/>
            <person name="Kurdoglu A."/>
            <person name="Lahiri S."/>
            <person name="Mastrian S.D."/>
            <person name="Miyashita H."/>
            <person name="Page L."/>
            <person name="Ramakrishna P."/>
            <person name="Satoh S."/>
            <person name="Sattley W.M."/>
            <person name="Shimada Y."/>
            <person name="Taylor H.L."/>
            <person name="Tomo T."/>
            <person name="Tsuchiya T."/>
            <person name="Wang Z.T."/>
            <person name="Raymond J."/>
            <person name="Mimuro M."/>
            <person name="Blankenship R.E."/>
            <person name="Touchman J.W."/>
        </authorList>
    </citation>
    <scope>NUCLEOTIDE SEQUENCE [LARGE SCALE GENOMIC DNA]</scope>
    <source>
        <strain evidence="3">MBIC 11017</strain>
    </source>
</reference>
<evidence type="ECO:0000313" key="3">
    <source>
        <dbReference type="Proteomes" id="UP000000268"/>
    </source>
</evidence>
<dbReference type="KEGG" id="amr:AM1_4938"/>
<dbReference type="AlphaFoldDB" id="B0C4M6"/>
<proteinExistence type="predicted"/>
<dbReference type="EMBL" id="CP000828">
    <property type="protein sequence ID" value="ABW29909.1"/>
    <property type="molecule type" value="Genomic_DNA"/>
</dbReference>
<keyword evidence="1" id="KW-0472">Membrane</keyword>
<feature type="transmembrane region" description="Helical" evidence="1">
    <location>
        <begin position="41"/>
        <end position="64"/>
    </location>
</feature>
<protein>
    <submittedName>
        <fullName evidence="2">Uncharacterized protein</fullName>
    </submittedName>
</protein>